<dbReference type="Proteomes" id="UP001228113">
    <property type="component" value="Chromosome"/>
</dbReference>
<dbReference type="PANTHER" id="PTHR44835">
    <property type="entry name" value="UDP-N-ACETYLGLUCOSAMINE--PEPTIDE N-ACETYLGLUCOSAMINYLTRANSFERASE SPINDLY-RELATED"/>
    <property type="match status" value="1"/>
</dbReference>
<comment type="similarity">
    <text evidence="2">Belongs to the glycosyltransferase 41 family. O-GlcNAc transferase subfamily.</text>
</comment>
<proteinExistence type="inferred from homology"/>
<feature type="repeat" description="TPR" evidence="8">
    <location>
        <begin position="102"/>
        <end position="135"/>
    </location>
</feature>
<dbReference type="Gene3D" id="3.40.50.11380">
    <property type="match status" value="1"/>
</dbReference>
<dbReference type="InterPro" id="IPR051939">
    <property type="entry name" value="Glycosyltr_41/O-GlcNAc_trsf"/>
</dbReference>
<dbReference type="PANTHER" id="PTHR44835:SF1">
    <property type="entry name" value="PROTEIN O-GLCNAC TRANSFERASE"/>
    <property type="match status" value="1"/>
</dbReference>
<dbReference type="InterPro" id="IPR019734">
    <property type="entry name" value="TPR_rpt"/>
</dbReference>
<keyword evidence="11" id="KW-1185">Reference proteome</keyword>
<dbReference type="Pfam" id="PF14559">
    <property type="entry name" value="TPR_19"/>
    <property type="match status" value="1"/>
</dbReference>
<name>A0AA48KAZ6_9BACT</name>
<evidence type="ECO:0000256" key="2">
    <source>
        <dbReference type="ARBA" id="ARBA00005386"/>
    </source>
</evidence>
<organism evidence="10 11">
    <name type="scientific">Mesoterricola sediminis</name>
    <dbReference type="NCBI Taxonomy" id="2927980"/>
    <lineage>
        <taxon>Bacteria</taxon>
        <taxon>Pseudomonadati</taxon>
        <taxon>Acidobacteriota</taxon>
        <taxon>Holophagae</taxon>
        <taxon>Holophagales</taxon>
        <taxon>Holophagaceae</taxon>
        <taxon>Mesoterricola</taxon>
    </lineage>
</organism>
<evidence type="ECO:0000256" key="8">
    <source>
        <dbReference type="PROSITE-ProRule" id="PRU00339"/>
    </source>
</evidence>
<dbReference type="AlphaFoldDB" id="A0AA48KAZ6"/>
<dbReference type="InterPro" id="IPR011990">
    <property type="entry name" value="TPR-like_helical_dom_sf"/>
</dbReference>
<dbReference type="SUPFAM" id="SSF48452">
    <property type="entry name" value="TPR-like"/>
    <property type="match status" value="1"/>
</dbReference>
<dbReference type="EC" id="2.4.1.255" evidence="3"/>
<evidence type="ECO:0000256" key="7">
    <source>
        <dbReference type="ARBA" id="ARBA00022803"/>
    </source>
</evidence>
<keyword evidence="6" id="KW-0677">Repeat</keyword>
<comment type="pathway">
    <text evidence="1">Protein modification; protein glycosylation.</text>
</comment>
<keyword evidence="4" id="KW-0328">Glycosyltransferase</keyword>
<dbReference type="Pfam" id="PF13844">
    <property type="entry name" value="Glyco_transf_41"/>
    <property type="match status" value="2"/>
</dbReference>
<evidence type="ECO:0000313" key="10">
    <source>
        <dbReference type="EMBL" id="BDU75589.1"/>
    </source>
</evidence>
<dbReference type="EMBL" id="AP027081">
    <property type="protein sequence ID" value="BDU75589.1"/>
    <property type="molecule type" value="Genomic_DNA"/>
</dbReference>
<dbReference type="KEGG" id="msea:METESE_05470"/>
<feature type="domain" description="O-GlcNAc transferase C-terminal" evidence="9">
    <location>
        <begin position="179"/>
        <end position="335"/>
    </location>
</feature>
<evidence type="ECO:0000313" key="11">
    <source>
        <dbReference type="Proteomes" id="UP001228113"/>
    </source>
</evidence>
<evidence type="ECO:0000256" key="3">
    <source>
        <dbReference type="ARBA" id="ARBA00011970"/>
    </source>
</evidence>
<keyword evidence="5" id="KW-0808">Transferase</keyword>
<dbReference type="Gene3D" id="3.40.50.2000">
    <property type="entry name" value="Glycogen Phosphorylase B"/>
    <property type="match status" value="1"/>
</dbReference>
<reference evidence="10" key="1">
    <citation type="journal article" date="2023" name="Int. J. Syst. Evol. Microbiol.">
        <title>Mesoterricola silvestris gen. nov., sp. nov., Mesoterricola sediminis sp. nov., Geothrix oryzae sp. nov., Geothrix edaphica sp. nov., Geothrix rubra sp. nov., and Geothrix limicola sp. nov., six novel members of Acidobacteriota isolated from soils.</title>
        <authorList>
            <person name="Itoh H."/>
            <person name="Sugisawa Y."/>
            <person name="Mise K."/>
            <person name="Xu Z."/>
            <person name="Kuniyasu M."/>
            <person name="Ushijima N."/>
            <person name="Kawano K."/>
            <person name="Kobayashi E."/>
            <person name="Shiratori Y."/>
            <person name="Masuda Y."/>
            <person name="Senoo K."/>
        </authorList>
    </citation>
    <scope>NUCLEOTIDE SEQUENCE</scope>
    <source>
        <strain evidence="10">W786</strain>
    </source>
</reference>
<sequence length="536" mass="57382">MADPAAQEAFRRGDEAAACGRWAEAAARYQEALAGGPCPEASNNLGNALLMAGRPREALAAFLAADCPEGRLNASVAARALGTPDLARDLLEQAVTEDPGSPLAWIALANLLKDLGRVDLALPALGRALDLDPGDPLARGNLAYLTPFAPGASPEALLQAARLCEPPQGAALRLPPAPPRSGGPLRVGYLSPDFRWHCQAFFTLPLFAHHDPSRVHVTAYATVARPDGVTERLKGLVPAWRDCARLDDAELAARIREDGIEVLVDLTMHMAGGRPGVLARKPAPIQVAWLAYPGTTGLSAVDARISDPYLDPPGLHDAHYAERTLHLPRTFWCYDPLAEGPEPGPLPARRNGRVTFGCLNNFCKVNAGVLALWARVLEAVPGSRLRLLAPEGASRAWVLSQLPGPDRVDFVPFQARDAYLAEYREIDLCLDTLPYNGHTTSLDAFWMGVPVVTRVGATVVGRAGWSQLQNLGLPGLAAWDDDAFVAAAAGLAGDLDRLEALRRDLRPRMVRSPLMDAPAFARDLEDVLLRAAGLRA</sequence>
<gene>
    <name evidence="10" type="ORF">METESE_05470</name>
</gene>
<evidence type="ECO:0000256" key="1">
    <source>
        <dbReference type="ARBA" id="ARBA00004922"/>
    </source>
</evidence>
<dbReference type="SMART" id="SM00028">
    <property type="entry name" value="TPR"/>
    <property type="match status" value="3"/>
</dbReference>
<dbReference type="RefSeq" id="WP_316411036.1">
    <property type="nucleotide sequence ID" value="NZ_AP027081.1"/>
</dbReference>
<accession>A0AA48KAZ6</accession>
<evidence type="ECO:0000256" key="5">
    <source>
        <dbReference type="ARBA" id="ARBA00022679"/>
    </source>
</evidence>
<dbReference type="GO" id="GO:0097363">
    <property type="term" value="F:protein O-acetylglucosaminyltransferase activity"/>
    <property type="evidence" value="ECO:0007669"/>
    <property type="project" value="UniProtKB-EC"/>
</dbReference>
<dbReference type="Gene3D" id="1.25.40.10">
    <property type="entry name" value="Tetratricopeptide repeat domain"/>
    <property type="match status" value="2"/>
</dbReference>
<evidence type="ECO:0000259" key="9">
    <source>
        <dbReference type="Pfam" id="PF13844"/>
    </source>
</evidence>
<evidence type="ECO:0000256" key="6">
    <source>
        <dbReference type="ARBA" id="ARBA00022737"/>
    </source>
</evidence>
<dbReference type="Pfam" id="PF13432">
    <property type="entry name" value="TPR_16"/>
    <property type="match status" value="1"/>
</dbReference>
<evidence type="ECO:0000256" key="4">
    <source>
        <dbReference type="ARBA" id="ARBA00022676"/>
    </source>
</evidence>
<dbReference type="InterPro" id="IPR029489">
    <property type="entry name" value="OGT/SEC/SPY_C"/>
</dbReference>
<feature type="domain" description="O-GlcNAc transferase C-terminal" evidence="9">
    <location>
        <begin position="354"/>
        <end position="524"/>
    </location>
</feature>
<keyword evidence="7 8" id="KW-0802">TPR repeat</keyword>
<protein>
    <recommendedName>
        <fullName evidence="3">protein O-GlcNAc transferase</fullName>
        <ecNumber evidence="3">2.4.1.255</ecNumber>
    </recommendedName>
</protein>
<dbReference type="PROSITE" id="PS50005">
    <property type="entry name" value="TPR"/>
    <property type="match status" value="1"/>
</dbReference>